<protein>
    <recommendedName>
        <fullName evidence="3">Ysc84 actin-binding domain-containing protein</fullName>
    </recommendedName>
</protein>
<keyword evidence="2" id="KW-1185">Reference proteome</keyword>
<dbReference type="AlphaFoldDB" id="A0A835VYA2"/>
<name>A0A835VYA2_CHLIN</name>
<dbReference type="PANTHER" id="PTHR15629">
    <property type="entry name" value="SH3YL1 PROTEIN"/>
    <property type="match status" value="1"/>
</dbReference>
<dbReference type="GO" id="GO:0035091">
    <property type="term" value="F:phosphatidylinositol binding"/>
    <property type="evidence" value="ECO:0007669"/>
    <property type="project" value="TreeGrafter"/>
</dbReference>
<reference evidence="1" key="1">
    <citation type="journal article" date="2020" name="bioRxiv">
        <title>Comparative genomics of Chlamydomonas.</title>
        <authorList>
            <person name="Craig R.J."/>
            <person name="Hasan A.R."/>
            <person name="Ness R.W."/>
            <person name="Keightley P.D."/>
        </authorList>
    </citation>
    <scope>NUCLEOTIDE SEQUENCE</scope>
    <source>
        <strain evidence="1">SAG 7.73</strain>
    </source>
</reference>
<dbReference type="Proteomes" id="UP000650467">
    <property type="component" value="Unassembled WGS sequence"/>
</dbReference>
<gene>
    <name evidence="1" type="ORF">HXX76_008114</name>
</gene>
<evidence type="ECO:0000313" key="1">
    <source>
        <dbReference type="EMBL" id="KAG2433752.1"/>
    </source>
</evidence>
<proteinExistence type="predicted"/>
<evidence type="ECO:0000313" key="2">
    <source>
        <dbReference type="Proteomes" id="UP000650467"/>
    </source>
</evidence>
<dbReference type="EMBL" id="JAEHOC010000018">
    <property type="protein sequence ID" value="KAG2433752.1"/>
    <property type="molecule type" value="Genomic_DNA"/>
</dbReference>
<comment type="caution">
    <text evidence="1">The sequence shown here is derived from an EMBL/GenBank/DDBJ whole genome shotgun (WGS) entry which is preliminary data.</text>
</comment>
<dbReference type="PANTHER" id="PTHR15629:SF2">
    <property type="entry name" value="SH3 DOMAIN-CONTAINING YSC84-LIKE PROTEIN 1"/>
    <property type="match status" value="1"/>
</dbReference>
<accession>A0A835VYA2</accession>
<dbReference type="InterPro" id="IPR051702">
    <property type="entry name" value="SH3_domain_YSC84-like"/>
</dbReference>
<organism evidence="1 2">
    <name type="scientific">Chlamydomonas incerta</name>
    <dbReference type="NCBI Taxonomy" id="51695"/>
    <lineage>
        <taxon>Eukaryota</taxon>
        <taxon>Viridiplantae</taxon>
        <taxon>Chlorophyta</taxon>
        <taxon>core chlorophytes</taxon>
        <taxon>Chlorophyceae</taxon>
        <taxon>CS clade</taxon>
        <taxon>Chlamydomonadales</taxon>
        <taxon>Chlamydomonadaceae</taxon>
        <taxon>Chlamydomonas</taxon>
    </lineage>
</organism>
<sequence length="257" mass="27565">MKLDQALEDAVKSVEAVQESLQARRLEAPATAHTNEFKGFLVLHSVKGAALVGFERGYGLAFSVLEWLPDGAPKLSSPLIFKVNKVALGMAMGYNEVFSVALLRDLSPLEALAEGAETIMGKDFDITGMTKPVQGDYSGRENTFHETSISGLGDEAGAAKAHVLSVSDSLMMCDLSLYGGHMSVDKDLMNEAYGSVYGTNQDVLRGRVELPVGLQPAVGGITAGLRSVVRSCVEAHDKLNPKVEKAKEVAKEFISYR</sequence>
<dbReference type="OrthoDB" id="524060at2759"/>
<evidence type="ECO:0008006" key="3">
    <source>
        <dbReference type="Google" id="ProtNLM"/>
    </source>
</evidence>